<dbReference type="InterPro" id="IPR008928">
    <property type="entry name" value="6-hairpin_glycosidase_sf"/>
</dbReference>
<reference evidence="3 4" key="3">
    <citation type="journal article" date="2015" name="Genome Announc.">
        <title>Draft Genome Sequence of the Archiascomycetous Yeast Saitoella complicata.</title>
        <authorList>
            <person name="Yamauchi K."/>
            <person name="Kondo S."/>
            <person name="Hamamoto M."/>
            <person name="Takahashi Y."/>
            <person name="Ogura Y."/>
            <person name="Hayashi T."/>
            <person name="Nishida H."/>
        </authorList>
    </citation>
    <scope>NUCLEOTIDE SEQUENCE [LARGE SCALE GENOMIC DNA]</scope>
    <source>
        <strain evidence="3 4">NRRL Y-17804</strain>
    </source>
</reference>
<dbReference type="SUPFAM" id="SSF48208">
    <property type="entry name" value="Six-hairpin glycosidases"/>
    <property type="match status" value="1"/>
</dbReference>
<evidence type="ECO:0000313" key="4">
    <source>
        <dbReference type="Proteomes" id="UP000033140"/>
    </source>
</evidence>
<evidence type="ECO:0000256" key="2">
    <source>
        <dbReference type="SAM" id="Phobius"/>
    </source>
</evidence>
<sequence length="590" mass="65667">MYHRGQTPKPAADLLPVPSPKDILSRTTSPTPARTYHPKGRQHSRYLKFKSAMGTLLIFIAVMGLVLLLSGVETGGTGIKQQALKDACPSYGDYANRRHGPFSEGPLKLPSQRPIPACRTFVSKSVEELVASISKKMVDKDLARLFENCFPNTLDTTIKYHNPKSNPPQSFIITGDINAEWLRDSTNQLAPYVSLLRSDRALRTLFAGAIHTQADMIRQYSYCNAFHPPPAAGLKRTYNDQHDVVHPPYDPAVVFECKWELDSLAAFIKLSWMYYTETGDTKFMDKTWTEAVQHLFGVLNQQSEPTFDDMGRPMRNAYTFRRQTTSGTETLALSGAGHPINGNTSLIRSAFRPSDDATIFQYFIPANAMMSVELGHLSEMLKKANHDGTTWNYLSSEAARISAEIRAGIYELAVIDHKIFGSVLAYEVDGYGGALLMDDANIPSLLSLPMLGFVDMDDPIYQNTRRMVLSSTGNPYFLGRPSHTIFSGIGGPHIGTRHAWPMSVIVQILTETNETEIVRLLEMLKKSTAGLGLMHESVNVERLGDFTRPWFAWVNGLFGQMVLELVEKRPHLIFGDAEAAAAREAVTVEE</sequence>
<gene>
    <name evidence="3" type="ORF">G7K_1046-t1</name>
</gene>
<dbReference type="RefSeq" id="XP_019025066.1">
    <property type="nucleotide sequence ID" value="XM_019170307.1"/>
</dbReference>
<name>A0A0E9NAI8_SAICN</name>
<reference evidence="3 4" key="1">
    <citation type="journal article" date="2011" name="J. Gen. Appl. Microbiol.">
        <title>Draft genome sequencing of the enigmatic yeast Saitoella complicata.</title>
        <authorList>
            <person name="Nishida H."/>
            <person name="Hamamoto M."/>
            <person name="Sugiyama J."/>
        </authorList>
    </citation>
    <scope>NUCLEOTIDE SEQUENCE [LARGE SCALE GENOMIC DNA]</scope>
    <source>
        <strain evidence="3 4">NRRL Y-17804</strain>
    </source>
</reference>
<evidence type="ECO:0008006" key="5">
    <source>
        <dbReference type="Google" id="ProtNLM"/>
    </source>
</evidence>
<accession>A0A0E9NAI8</accession>
<dbReference type="PANTHER" id="PTHR31047">
    <property type="entry name" value="MEIOTICALLY UP-REGULATED GENE 157 PROTEIN"/>
    <property type="match status" value="1"/>
</dbReference>
<evidence type="ECO:0000256" key="1">
    <source>
        <dbReference type="SAM" id="MobiDB-lite"/>
    </source>
</evidence>
<dbReference type="OMA" id="WFAWCNS"/>
<keyword evidence="2" id="KW-1133">Transmembrane helix</keyword>
<dbReference type="SMART" id="SM01149">
    <property type="entry name" value="DUF1237"/>
    <property type="match status" value="1"/>
</dbReference>
<feature type="region of interest" description="Disordered" evidence="1">
    <location>
        <begin position="1"/>
        <end position="40"/>
    </location>
</feature>
<keyword evidence="4" id="KW-1185">Reference proteome</keyword>
<dbReference type="OrthoDB" id="7771656at2759"/>
<keyword evidence="2" id="KW-0812">Transmembrane</keyword>
<protein>
    <recommendedName>
        <fullName evidence="5">Glycoside hydrolase family 125 protein</fullName>
    </recommendedName>
</protein>
<dbReference type="AlphaFoldDB" id="A0A0E9NAI8"/>
<dbReference type="Proteomes" id="UP000033140">
    <property type="component" value="Unassembled WGS sequence"/>
</dbReference>
<dbReference type="InterPro" id="IPR008313">
    <property type="entry name" value="GH125"/>
</dbReference>
<dbReference type="GO" id="GO:0005975">
    <property type="term" value="P:carbohydrate metabolic process"/>
    <property type="evidence" value="ECO:0007669"/>
    <property type="project" value="InterPro"/>
</dbReference>
<proteinExistence type="predicted"/>
<dbReference type="Gene3D" id="1.50.10.10">
    <property type="match status" value="1"/>
</dbReference>
<reference evidence="3 4" key="2">
    <citation type="journal article" date="2014" name="J. Gen. Appl. Microbiol.">
        <title>The early diverging ascomycetous budding yeast Saitoella complicata has three histone deacetylases belonging to the Clr6, Hos2, and Rpd3 lineages.</title>
        <authorList>
            <person name="Nishida H."/>
            <person name="Matsumoto T."/>
            <person name="Kondo S."/>
            <person name="Hamamoto M."/>
            <person name="Yoshikawa H."/>
        </authorList>
    </citation>
    <scope>NUCLEOTIDE SEQUENCE [LARGE SCALE GENOMIC DNA]</scope>
    <source>
        <strain evidence="3 4">NRRL Y-17804</strain>
    </source>
</reference>
<dbReference type="Pfam" id="PF06824">
    <property type="entry name" value="Glyco_hydro_125"/>
    <property type="match status" value="1"/>
</dbReference>
<keyword evidence="2" id="KW-0472">Membrane</keyword>
<dbReference type="STRING" id="698492.A0A0E9NAI8"/>
<feature type="transmembrane region" description="Helical" evidence="2">
    <location>
        <begin position="51"/>
        <end position="72"/>
    </location>
</feature>
<dbReference type="PANTHER" id="PTHR31047:SF0">
    <property type="entry name" value="MEIOTICALLY UP-REGULATED GENE 157 PROTEIN"/>
    <property type="match status" value="1"/>
</dbReference>
<organism evidence="3 4">
    <name type="scientific">Saitoella complicata (strain BCRC 22490 / CBS 7301 / JCM 7358 / NBRC 10748 / NRRL Y-17804)</name>
    <dbReference type="NCBI Taxonomy" id="698492"/>
    <lineage>
        <taxon>Eukaryota</taxon>
        <taxon>Fungi</taxon>
        <taxon>Dikarya</taxon>
        <taxon>Ascomycota</taxon>
        <taxon>Taphrinomycotina</taxon>
        <taxon>Taphrinomycotina incertae sedis</taxon>
        <taxon>Saitoella</taxon>
    </lineage>
</organism>
<comment type="caution">
    <text evidence="3">The sequence shown here is derived from an EMBL/GenBank/DDBJ whole genome shotgun (WGS) entry which is preliminary data.</text>
</comment>
<dbReference type="InterPro" id="IPR012341">
    <property type="entry name" value="6hp_glycosidase-like_sf"/>
</dbReference>
<dbReference type="GO" id="GO:0003824">
    <property type="term" value="F:catalytic activity"/>
    <property type="evidence" value="ECO:0007669"/>
    <property type="project" value="UniProtKB-ARBA"/>
</dbReference>
<dbReference type="EMBL" id="BACD03000006">
    <property type="protein sequence ID" value="GAO46828.1"/>
    <property type="molecule type" value="Genomic_DNA"/>
</dbReference>
<evidence type="ECO:0000313" key="3">
    <source>
        <dbReference type="EMBL" id="GAO46828.1"/>
    </source>
</evidence>